<evidence type="ECO:0000256" key="3">
    <source>
        <dbReference type="ARBA" id="ARBA00022737"/>
    </source>
</evidence>
<dbReference type="Pfam" id="PF17874">
    <property type="entry name" value="TPR_MalT"/>
    <property type="match status" value="1"/>
</dbReference>
<organism evidence="6 7">
    <name type="scientific">Candidatus Lokiarchaeum ossiferum</name>
    <dbReference type="NCBI Taxonomy" id="2951803"/>
    <lineage>
        <taxon>Archaea</taxon>
        <taxon>Promethearchaeati</taxon>
        <taxon>Promethearchaeota</taxon>
        <taxon>Promethearchaeia</taxon>
        <taxon>Promethearchaeales</taxon>
        <taxon>Promethearchaeaceae</taxon>
        <taxon>Candidatus Lokiarchaeum</taxon>
    </lineage>
</organism>
<keyword evidence="7" id="KW-1185">Reference proteome</keyword>
<dbReference type="PANTHER" id="PTHR46630:SF1">
    <property type="entry name" value="TETRATRICOPEPTIDE REPEAT PROTEIN 29"/>
    <property type="match status" value="1"/>
</dbReference>
<dbReference type="Gene3D" id="1.25.40.10">
    <property type="entry name" value="Tetratricopeptide repeat domain"/>
    <property type="match status" value="2"/>
</dbReference>
<gene>
    <name evidence="6" type="ORF">NEF87_000497</name>
</gene>
<evidence type="ECO:0000313" key="7">
    <source>
        <dbReference type="Proteomes" id="UP001208689"/>
    </source>
</evidence>
<reference evidence="6" key="1">
    <citation type="submission" date="2022-09" db="EMBL/GenBank/DDBJ databases">
        <title>Actin cytoskeleton and complex cell architecture in an #Asgard archaeon.</title>
        <authorList>
            <person name="Ponce Toledo R.I."/>
            <person name="Schleper C."/>
            <person name="Rodrigues Oliveira T."/>
            <person name="Wollweber F."/>
            <person name="Xu J."/>
            <person name="Rittmann S."/>
            <person name="Klingl A."/>
            <person name="Pilhofer M."/>
        </authorList>
    </citation>
    <scope>NUCLEOTIDE SEQUENCE</scope>
    <source>
        <strain evidence="6">B-35</strain>
    </source>
</reference>
<dbReference type="PANTHER" id="PTHR46630">
    <property type="entry name" value="TETRATRICOPEPTIDE REPEAT PROTEIN 29"/>
    <property type="match status" value="1"/>
</dbReference>
<dbReference type="InterPro" id="IPR011990">
    <property type="entry name" value="TPR-like_helical_dom_sf"/>
</dbReference>
<dbReference type="InterPro" id="IPR019734">
    <property type="entry name" value="TPR_rpt"/>
</dbReference>
<dbReference type="Proteomes" id="UP001208689">
    <property type="component" value="Chromosome"/>
</dbReference>
<keyword evidence="2" id="KW-0963">Cytoplasm</keyword>
<evidence type="ECO:0000259" key="5">
    <source>
        <dbReference type="Pfam" id="PF17874"/>
    </source>
</evidence>
<evidence type="ECO:0000313" key="6">
    <source>
        <dbReference type="EMBL" id="UYP44212.1"/>
    </source>
</evidence>
<dbReference type="InterPro" id="IPR041617">
    <property type="entry name" value="TPR_MalT"/>
</dbReference>
<feature type="domain" description="MalT-like TPR region" evidence="5">
    <location>
        <begin position="164"/>
        <end position="374"/>
    </location>
</feature>
<dbReference type="InterPro" id="IPR051476">
    <property type="entry name" value="Bac_ResReg_Asp_Phosphatase"/>
</dbReference>
<keyword evidence="4" id="KW-0802">TPR repeat</keyword>
<proteinExistence type="predicted"/>
<evidence type="ECO:0000256" key="2">
    <source>
        <dbReference type="ARBA" id="ARBA00022490"/>
    </source>
</evidence>
<dbReference type="SUPFAM" id="SSF48452">
    <property type="entry name" value="TPR-like"/>
    <property type="match status" value="3"/>
</dbReference>
<sequence length="710" mass="80660">MVLIMDCNQIESQIKKIKIKIDTSPNEAEILLNGLLSQNISKEYKYRAEILQCSLRARDGKVNQAIDELDAILRILSTLNFPEVEIKALAVMADFKQTLGYNLEALKIIDKAEKLISITPQFDAYLELMNTKIVALHRLGKYHDAIELGNDLISQVESYPEKKYMAARYYNNVALNYELLGDLKQAENCYNQCYTISKENSYNRGTSISLNNLGDIWYLFGEFEKAKQAYEEGILIANQISDKMTIGLLNKSYAKFSLEIGNVDNAQELIEKALEMFLETQYTDQIIKSYYIYAKIWIFKGNYQKALGMIEKSNALANQYQIDNSVIDLCILSAEIWNTLGYSEETYFYLKKADKMALECESRVSFAQILIVKAKMDLTRGLYHEVELGLQRALHHGIKSNHIEIQFNAKILLAQNLLSQFQKTQKEDYFTEALEIINELSMFTKEKGLIPKFISVQIIFGLLKLLKNEKKEAKEIYLELRSITIQKNLDNLRELVEGFLKLTDGAELTSKTAVSPNQQMLLTIVQDHLSLNSPGLSYNRIENGDVKEISLVAYKVDEKMGPVILNSVNIAGDDPTTHAELVLCGSIYATTLGQGGSYHTGLFGVLPFGNRDLRAFIYTTIAHDSSQLSSRSNNESYILLTLIFPEKFLQLFNNRVKLKAIFATHVNQIQNAVNISQTWLKAIRDDIIKSFCSNLDILSSSPYVHELENG</sequence>
<evidence type="ECO:0000256" key="4">
    <source>
        <dbReference type="ARBA" id="ARBA00022803"/>
    </source>
</evidence>
<accession>A0ABY6HP89</accession>
<evidence type="ECO:0000256" key="1">
    <source>
        <dbReference type="ARBA" id="ARBA00004496"/>
    </source>
</evidence>
<dbReference type="SMART" id="SM00028">
    <property type="entry name" value="TPR"/>
    <property type="match status" value="4"/>
</dbReference>
<name>A0ABY6HP89_9ARCH</name>
<dbReference type="EMBL" id="CP104013">
    <property type="protein sequence ID" value="UYP44212.1"/>
    <property type="molecule type" value="Genomic_DNA"/>
</dbReference>
<protein>
    <recommendedName>
        <fullName evidence="5">MalT-like TPR region domain-containing protein</fullName>
    </recommendedName>
</protein>
<keyword evidence="3" id="KW-0677">Repeat</keyword>
<comment type="subcellular location">
    <subcellularLocation>
        <location evidence="1">Cytoplasm</location>
    </subcellularLocation>
</comment>